<gene>
    <name evidence="3" type="ORF">A2782_03705</name>
</gene>
<keyword evidence="2" id="KW-1133">Transmembrane helix</keyword>
<evidence type="ECO:0008006" key="5">
    <source>
        <dbReference type="Google" id="ProtNLM"/>
    </source>
</evidence>
<dbReference type="AlphaFoldDB" id="A0A1G1UY75"/>
<proteinExistence type="predicted"/>
<organism evidence="3 4">
    <name type="scientific">Candidatus Blackburnbacteria bacterium RIFCSPHIGHO2_01_FULL_43_15b</name>
    <dbReference type="NCBI Taxonomy" id="1797513"/>
    <lineage>
        <taxon>Bacteria</taxon>
        <taxon>Candidatus Blackburniibacteriota</taxon>
    </lineage>
</organism>
<dbReference type="Gene3D" id="3.40.190.10">
    <property type="entry name" value="Periplasmic binding protein-like II"/>
    <property type="match status" value="1"/>
</dbReference>
<dbReference type="EMBL" id="MHBW01000031">
    <property type="protein sequence ID" value="OGY08092.1"/>
    <property type="molecule type" value="Genomic_DNA"/>
</dbReference>
<reference evidence="3 4" key="1">
    <citation type="journal article" date="2016" name="Nat. Commun.">
        <title>Thousands of microbial genomes shed light on interconnected biogeochemical processes in an aquifer system.</title>
        <authorList>
            <person name="Anantharaman K."/>
            <person name="Brown C.T."/>
            <person name="Hug L.A."/>
            <person name="Sharon I."/>
            <person name="Castelle C.J."/>
            <person name="Probst A.J."/>
            <person name="Thomas B.C."/>
            <person name="Singh A."/>
            <person name="Wilkins M.J."/>
            <person name="Karaoz U."/>
            <person name="Brodie E.L."/>
            <person name="Williams K.H."/>
            <person name="Hubbard S.S."/>
            <person name="Banfield J.F."/>
        </authorList>
    </citation>
    <scope>NUCLEOTIDE SEQUENCE [LARGE SCALE GENOMIC DNA]</scope>
</reference>
<keyword evidence="2" id="KW-0472">Membrane</keyword>
<sequence>MYPTMEPPELVNSQNTEENVVPPSTPPPVLGQTPKRKLPILLILGTVGGLVLVLALAVGVRYFLSGQNMSKDKPVEITWWGITLESAAVAPILGEYEKKNNVKVVYVKQDAQDYRDRLKSSLEKDKGPDIYEIHNTWAPMFSAELSPLPATVILPDAYKKNFYPVVSRDLVLGSSFAGIPLNFDGLALFTNTAMFDEKQVLPPKDWNELTALAKTFTTRDENRRITRAGVALGETENVNYWEDVLSLMILQSKINPDDPDTTAAVDVLNTFLSFVGEDGYWDNSLPNSLTAFSRGQVAMYIAPASEAFEVIKANPGLAFKISPVPQLPKLNNNLQDVNFASYQVESVSNKSKHQKEAWEFLNFITSTSVLPVLQTNQKIAGGEVFLPSRVDLAGNYTSDPVLGVYSQEAATADSSYLSANTNDGSLGINSKFSRIYKNALGEALKNESAENIFKDLKDGIGQVLASYSTSKTKK</sequence>
<evidence type="ECO:0000256" key="1">
    <source>
        <dbReference type="SAM" id="MobiDB-lite"/>
    </source>
</evidence>
<evidence type="ECO:0000313" key="3">
    <source>
        <dbReference type="EMBL" id="OGY08092.1"/>
    </source>
</evidence>
<dbReference type="SUPFAM" id="SSF53850">
    <property type="entry name" value="Periplasmic binding protein-like II"/>
    <property type="match status" value="1"/>
</dbReference>
<name>A0A1G1UY75_9BACT</name>
<dbReference type="Pfam" id="PF01547">
    <property type="entry name" value="SBP_bac_1"/>
    <property type="match status" value="1"/>
</dbReference>
<evidence type="ECO:0000313" key="4">
    <source>
        <dbReference type="Proteomes" id="UP000177967"/>
    </source>
</evidence>
<accession>A0A1G1UY75</accession>
<dbReference type="PANTHER" id="PTHR43649:SF12">
    <property type="entry name" value="DIACETYLCHITOBIOSE BINDING PROTEIN DASA"/>
    <property type="match status" value="1"/>
</dbReference>
<evidence type="ECO:0000256" key="2">
    <source>
        <dbReference type="SAM" id="Phobius"/>
    </source>
</evidence>
<dbReference type="PANTHER" id="PTHR43649">
    <property type="entry name" value="ARABINOSE-BINDING PROTEIN-RELATED"/>
    <property type="match status" value="1"/>
</dbReference>
<dbReference type="STRING" id="1797513.A2782_03705"/>
<feature type="region of interest" description="Disordered" evidence="1">
    <location>
        <begin position="1"/>
        <end position="30"/>
    </location>
</feature>
<keyword evidence="2" id="KW-0812">Transmembrane</keyword>
<feature type="transmembrane region" description="Helical" evidence="2">
    <location>
        <begin position="40"/>
        <end position="64"/>
    </location>
</feature>
<protein>
    <recommendedName>
        <fullName evidence="5">ABC transporter substrate-binding protein</fullName>
    </recommendedName>
</protein>
<dbReference type="InterPro" id="IPR006059">
    <property type="entry name" value="SBP"/>
</dbReference>
<comment type="caution">
    <text evidence="3">The sequence shown here is derived from an EMBL/GenBank/DDBJ whole genome shotgun (WGS) entry which is preliminary data.</text>
</comment>
<dbReference type="Proteomes" id="UP000177967">
    <property type="component" value="Unassembled WGS sequence"/>
</dbReference>
<dbReference type="InterPro" id="IPR050490">
    <property type="entry name" value="Bact_solute-bd_prot1"/>
</dbReference>